<evidence type="ECO:0000259" key="7">
    <source>
        <dbReference type="Pfam" id="PF02668"/>
    </source>
</evidence>
<keyword evidence="5" id="KW-0408">Iron</keyword>
<evidence type="ECO:0000256" key="1">
    <source>
        <dbReference type="ARBA" id="ARBA00005896"/>
    </source>
</evidence>
<proteinExistence type="inferred from homology"/>
<dbReference type="Pfam" id="PF02668">
    <property type="entry name" value="TauD"/>
    <property type="match status" value="1"/>
</dbReference>
<dbReference type="Proteomes" id="UP001342314">
    <property type="component" value="Unassembled WGS sequence"/>
</dbReference>
<reference evidence="8 9" key="1">
    <citation type="submission" date="2021-12" db="EMBL/GenBank/DDBJ databases">
        <title>High titer production of polyol ester of fatty acids by Rhodotorula paludigena BS15 towards product separation-free biomass refinery.</title>
        <authorList>
            <person name="Mano J."/>
            <person name="Ono H."/>
            <person name="Tanaka T."/>
            <person name="Naito K."/>
            <person name="Sushida H."/>
            <person name="Ike M."/>
            <person name="Tokuyasu K."/>
            <person name="Kitaoka M."/>
        </authorList>
    </citation>
    <scope>NUCLEOTIDE SEQUENCE [LARGE SCALE GENOMIC DNA]</scope>
    <source>
        <strain evidence="8 9">BS15</strain>
    </source>
</reference>
<name>A0AAV5GGP6_9BASI</name>
<dbReference type="GO" id="GO:0005737">
    <property type="term" value="C:cytoplasm"/>
    <property type="evidence" value="ECO:0007669"/>
    <property type="project" value="TreeGrafter"/>
</dbReference>
<dbReference type="AlphaFoldDB" id="A0AAV5GGP6"/>
<keyword evidence="3" id="KW-0223">Dioxygenase</keyword>
<dbReference type="GO" id="GO:0046872">
    <property type="term" value="F:metal ion binding"/>
    <property type="evidence" value="ECO:0007669"/>
    <property type="project" value="UniProtKB-KW"/>
</dbReference>
<organism evidence="8 9">
    <name type="scientific">Rhodotorula paludigena</name>
    <dbReference type="NCBI Taxonomy" id="86838"/>
    <lineage>
        <taxon>Eukaryota</taxon>
        <taxon>Fungi</taxon>
        <taxon>Dikarya</taxon>
        <taxon>Basidiomycota</taxon>
        <taxon>Pucciniomycotina</taxon>
        <taxon>Microbotryomycetes</taxon>
        <taxon>Sporidiobolales</taxon>
        <taxon>Sporidiobolaceae</taxon>
        <taxon>Rhodotorula</taxon>
    </lineage>
</organism>
<dbReference type="InterPro" id="IPR042098">
    <property type="entry name" value="TauD-like_sf"/>
</dbReference>
<dbReference type="PANTHER" id="PTHR30468">
    <property type="entry name" value="ALPHA-KETOGLUTARATE-DEPENDENT SULFONATE DIOXYGENASE"/>
    <property type="match status" value="1"/>
</dbReference>
<dbReference type="GO" id="GO:0016706">
    <property type="term" value="F:2-oxoglutarate-dependent dioxygenase activity"/>
    <property type="evidence" value="ECO:0007669"/>
    <property type="project" value="TreeGrafter"/>
</dbReference>
<evidence type="ECO:0000256" key="5">
    <source>
        <dbReference type="ARBA" id="ARBA00023004"/>
    </source>
</evidence>
<evidence type="ECO:0000256" key="2">
    <source>
        <dbReference type="ARBA" id="ARBA00022723"/>
    </source>
</evidence>
<evidence type="ECO:0000313" key="8">
    <source>
        <dbReference type="EMBL" id="GJN91756.1"/>
    </source>
</evidence>
<protein>
    <recommendedName>
        <fullName evidence="7">TauD/TfdA-like domain-containing protein</fullName>
    </recommendedName>
</protein>
<dbReference type="InterPro" id="IPR003819">
    <property type="entry name" value="TauD/TfdA-like"/>
</dbReference>
<dbReference type="EMBL" id="BQKY01000009">
    <property type="protein sequence ID" value="GJN91756.1"/>
    <property type="molecule type" value="Genomic_DNA"/>
</dbReference>
<keyword evidence="9" id="KW-1185">Reference proteome</keyword>
<evidence type="ECO:0000313" key="9">
    <source>
        <dbReference type="Proteomes" id="UP001342314"/>
    </source>
</evidence>
<keyword evidence="2" id="KW-0479">Metal-binding</keyword>
<sequence>MATQTLTTTVAPAVTKLAARGSYSPLEPSGVLDSYERLDLTPVIGTQYRNVQLPDLLKADKANELLRELAIIISRRNVVFFKDQKRKLTNDELKTLARKLGSLSGGPSESGLHIHPTEHRPDEELSPITRSFTQPRRPGRSLLASVGVHSDVTFEPAPSSFAILNMHTLPAEGGGDTVWYSAYEAYDRLSPHYAEWLEGLTALHDGNGFHLRAKALGIQVHEGPRGHPKNVGANLQAVHPVIRTNPVTGCASPSPAFACELADKAHLSAGKGLFVNPAFTRKIVELNEDESQQTLKYLYSVIIENHDLQVRYRWDLNDVAIWSNTSSFHNVTVDYEGESVREGNRTVAVGEEPFFDPASKGRREALGLPPWL</sequence>
<comment type="caution">
    <text evidence="8">The sequence shown here is derived from an EMBL/GenBank/DDBJ whole genome shotgun (WGS) entry which is preliminary data.</text>
</comment>
<accession>A0AAV5GGP6</accession>
<evidence type="ECO:0000256" key="4">
    <source>
        <dbReference type="ARBA" id="ARBA00023002"/>
    </source>
</evidence>
<dbReference type="Gene3D" id="3.60.130.10">
    <property type="entry name" value="Clavaminate synthase-like"/>
    <property type="match status" value="1"/>
</dbReference>
<dbReference type="SUPFAM" id="SSF51197">
    <property type="entry name" value="Clavaminate synthase-like"/>
    <property type="match status" value="1"/>
</dbReference>
<dbReference type="InterPro" id="IPR051323">
    <property type="entry name" value="AtsK-like"/>
</dbReference>
<evidence type="ECO:0000256" key="6">
    <source>
        <dbReference type="SAM" id="MobiDB-lite"/>
    </source>
</evidence>
<comment type="similarity">
    <text evidence="1">Belongs to the TfdA dioxygenase family.</text>
</comment>
<feature type="region of interest" description="Disordered" evidence="6">
    <location>
        <begin position="104"/>
        <end position="123"/>
    </location>
</feature>
<evidence type="ECO:0000256" key="3">
    <source>
        <dbReference type="ARBA" id="ARBA00022964"/>
    </source>
</evidence>
<dbReference type="PANTHER" id="PTHR30468:SF10">
    <property type="entry name" value="TAUD_TFDA-LIKE DOMAIN-CONTAINING PROTEIN"/>
    <property type="match status" value="1"/>
</dbReference>
<keyword evidence="4" id="KW-0560">Oxidoreductase</keyword>
<feature type="domain" description="TauD/TfdA-like" evidence="7">
    <location>
        <begin position="39"/>
        <end position="345"/>
    </location>
</feature>
<gene>
    <name evidence="8" type="ORF">Rhopal_004779-T1</name>
</gene>